<protein>
    <submittedName>
        <fullName evidence="2">Uncharacterized protein</fullName>
    </submittedName>
</protein>
<accession>A0ABP9HR82</accession>
<organism evidence="2 3">
    <name type="scientific">Yinghuangia aomiensis</name>
    <dbReference type="NCBI Taxonomy" id="676205"/>
    <lineage>
        <taxon>Bacteria</taxon>
        <taxon>Bacillati</taxon>
        <taxon>Actinomycetota</taxon>
        <taxon>Actinomycetes</taxon>
        <taxon>Kitasatosporales</taxon>
        <taxon>Streptomycetaceae</taxon>
        <taxon>Yinghuangia</taxon>
    </lineage>
</organism>
<dbReference type="EMBL" id="BAABHS010000017">
    <property type="protein sequence ID" value="GAA4976205.1"/>
    <property type="molecule type" value="Genomic_DNA"/>
</dbReference>
<evidence type="ECO:0000313" key="2">
    <source>
        <dbReference type="EMBL" id="GAA4976205.1"/>
    </source>
</evidence>
<dbReference type="Proteomes" id="UP001500466">
    <property type="component" value="Unassembled WGS sequence"/>
</dbReference>
<name>A0ABP9HR82_9ACTN</name>
<gene>
    <name evidence="2" type="ORF">GCM10023205_49120</name>
</gene>
<feature type="region of interest" description="Disordered" evidence="1">
    <location>
        <begin position="1"/>
        <end position="88"/>
    </location>
</feature>
<sequence length="88" mass="9222">MCVRMHMTSGPLPREEAEAGTAQEGDGSGEARHWGTGGPAEPNETRGRAGVRQGQTRQVGMGAERPGGAPMRAGRSGRVRRGNVVGQR</sequence>
<reference evidence="3" key="1">
    <citation type="journal article" date="2019" name="Int. J. Syst. Evol. Microbiol.">
        <title>The Global Catalogue of Microorganisms (GCM) 10K type strain sequencing project: providing services to taxonomists for standard genome sequencing and annotation.</title>
        <authorList>
            <consortium name="The Broad Institute Genomics Platform"/>
            <consortium name="The Broad Institute Genome Sequencing Center for Infectious Disease"/>
            <person name="Wu L."/>
            <person name="Ma J."/>
        </authorList>
    </citation>
    <scope>NUCLEOTIDE SEQUENCE [LARGE SCALE GENOMIC DNA]</scope>
    <source>
        <strain evidence="3">JCM 17986</strain>
    </source>
</reference>
<evidence type="ECO:0000256" key="1">
    <source>
        <dbReference type="SAM" id="MobiDB-lite"/>
    </source>
</evidence>
<comment type="caution">
    <text evidence="2">The sequence shown here is derived from an EMBL/GenBank/DDBJ whole genome shotgun (WGS) entry which is preliminary data.</text>
</comment>
<keyword evidence="3" id="KW-1185">Reference proteome</keyword>
<evidence type="ECO:0000313" key="3">
    <source>
        <dbReference type="Proteomes" id="UP001500466"/>
    </source>
</evidence>
<proteinExistence type="predicted"/>